<feature type="compositionally biased region" description="Basic residues" evidence="1">
    <location>
        <begin position="343"/>
        <end position="353"/>
    </location>
</feature>
<gene>
    <name evidence="2" type="ORF">STIAU_4818</name>
</gene>
<sequence>MTGWSRSGRWRRRLRADEEGLLPPQLRLQGVLAQPVSDRHGGAAPQAHDRNALVLHVGVRGELGEGVGIVDEVPRRGLRLQVADDDREVQGGKEAVHARLRPGGGGSEIEARDDGISLIEFASHLARVEDGGGGGEESRRPAPAGQALARKVRQHPHDFVGAAARHGLAEVAVRVALEAGVAREQGADDGALGGEAQRVLGSEDAVMAEEHLSGGDPAPDGLGLGRGGDRQLLALDVGLALEQGGAGEGALRQGGLPGALLDGAHELGLVVVRDIRGDAQGLIFHGEGLELRREPLLLRAHEALEAFGPLGDGHGQHEGLLGPLGGGGQRRAGHRALPEPLQRRGRRQHRSHSQRQQGVHVLSLGRAEGFLFRGGFAAKARRDDVCKRLRASWGLSFVKCMASATFTSPPAAARSRWASAGESSVSSATMRAARARSFAFVGRTSTIRPRYTLPRQMKAVVVRALRISFVAVPAFSRVEPATNSGPVGARIRMSTRVPRLGGLQQTSTVWALRLRASAKAPST</sequence>
<evidence type="ECO:0000313" key="3">
    <source>
        <dbReference type="Proteomes" id="UP000032702"/>
    </source>
</evidence>
<dbReference type="Proteomes" id="UP000032702">
    <property type="component" value="Unassembled WGS sequence"/>
</dbReference>
<evidence type="ECO:0000313" key="2">
    <source>
        <dbReference type="EMBL" id="EAU66013.1"/>
    </source>
</evidence>
<dbReference type="EMBL" id="AAMD01000066">
    <property type="protein sequence ID" value="EAU66013.1"/>
    <property type="molecule type" value="Genomic_DNA"/>
</dbReference>
<protein>
    <submittedName>
        <fullName evidence="2">Uncharacterized protein</fullName>
    </submittedName>
</protein>
<dbReference type="AlphaFoldDB" id="Q08ZW9"/>
<feature type="region of interest" description="Disordered" evidence="1">
    <location>
        <begin position="325"/>
        <end position="358"/>
    </location>
</feature>
<organism evidence="2 3">
    <name type="scientific">Stigmatella aurantiaca (strain DW4/3-1)</name>
    <dbReference type="NCBI Taxonomy" id="378806"/>
    <lineage>
        <taxon>Bacteria</taxon>
        <taxon>Pseudomonadati</taxon>
        <taxon>Myxococcota</taxon>
        <taxon>Myxococcia</taxon>
        <taxon>Myxococcales</taxon>
        <taxon>Cystobacterineae</taxon>
        <taxon>Archangiaceae</taxon>
        <taxon>Stigmatella</taxon>
    </lineage>
</organism>
<accession>Q08ZW9</accession>
<evidence type="ECO:0000256" key="1">
    <source>
        <dbReference type="SAM" id="MobiDB-lite"/>
    </source>
</evidence>
<reference evidence="2 3" key="1">
    <citation type="submission" date="2006-04" db="EMBL/GenBank/DDBJ databases">
        <authorList>
            <person name="Nierman W.C."/>
        </authorList>
    </citation>
    <scope>NUCLEOTIDE SEQUENCE [LARGE SCALE GENOMIC DNA]</scope>
    <source>
        <strain evidence="2 3">DW4/3-1</strain>
    </source>
</reference>
<name>Q08ZW9_STIAD</name>
<proteinExistence type="predicted"/>
<comment type="caution">
    <text evidence="2">The sequence shown here is derived from an EMBL/GenBank/DDBJ whole genome shotgun (WGS) entry which is preliminary data.</text>
</comment>